<evidence type="ECO:0000313" key="11">
    <source>
        <dbReference type="Proteomes" id="UP000247523"/>
    </source>
</evidence>
<evidence type="ECO:0000313" key="8">
    <source>
        <dbReference type="EMBL" id="PXV91586.1"/>
    </source>
</evidence>
<evidence type="ECO:0000256" key="4">
    <source>
        <dbReference type="ARBA" id="ARBA00023125"/>
    </source>
</evidence>
<dbReference type="Proteomes" id="UP000216411">
    <property type="component" value="Unassembled WGS sequence"/>
</dbReference>
<evidence type="ECO:0000256" key="5">
    <source>
        <dbReference type="ARBA" id="ARBA00023163"/>
    </source>
</evidence>
<dbReference type="Pfam" id="PF04542">
    <property type="entry name" value="Sigma70_r2"/>
    <property type="match status" value="1"/>
</dbReference>
<keyword evidence="2" id="KW-0805">Transcription regulation</keyword>
<evidence type="ECO:0000313" key="9">
    <source>
        <dbReference type="EMBL" id="RDY30028.1"/>
    </source>
</evidence>
<dbReference type="InterPro" id="IPR013249">
    <property type="entry name" value="RNA_pol_sigma70_r4_t2"/>
</dbReference>
<proteinExistence type="inferred from homology"/>
<dbReference type="GO" id="GO:0003677">
    <property type="term" value="F:DNA binding"/>
    <property type="evidence" value="ECO:0007669"/>
    <property type="project" value="UniProtKB-KW"/>
</dbReference>
<feature type="domain" description="RNA polymerase sigma-70 region 2" evidence="6">
    <location>
        <begin position="9"/>
        <end position="76"/>
    </location>
</feature>
<dbReference type="EMBL" id="NOKA02000051">
    <property type="protein sequence ID" value="RDY30028.1"/>
    <property type="molecule type" value="Genomic_DNA"/>
</dbReference>
<comment type="similarity">
    <text evidence="1">Belongs to the sigma-70 factor family. ECF subfamily.</text>
</comment>
<gene>
    <name evidence="8" type="ORF">C8E03_103143</name>
    <name evidence="9" type="ORF">CG710_016710</name>
</gene>
<keyword evidence="4" id="KW-0238">DNA-binding</keyword>
<dbReference type="InterPro" id="IPR014284">
    <property type="entry name" value="RNA_pol_sigma-70_dom"/>
</dbReference>
<reference evidence="9" key="3">
    <citation type="submission" date="2018-07" db="EMBL/GenBank/DDBJ databases">
        <authorList>
            <person name="Quirk P.G."/>
            <person name="Krulwich T.A."/>
        </authorList>
    </citation>
    <scope>NUCLEOTIDE SEQUENCE</scope>
    <source>
        <strain evidence="9">CCRI-19302</strain>
    </source>
</reference>
<feature type="domain" description="RNA polymerase sigma factor 70 region 4 type 2" evidence="7">
    <location>
        <begin position="105"/>
        <end position="156"/>
    </location>
</feature>
<dbReference type="InterPro" id="IPR013324">
    <property type="entry name" value="RNA_pol_sigma_r3/r4-like"/>
</dbReference>
<keyword evidence="5" id="KW-0804">Transcription</keyword>
<evidence type="ECO:0000259" key="6">
    <source>
        <dbReference type="Pfam" id="PF04542"/>
    </source>
</evidence>
<dbReference type="SUPFAM" id="SSF88946">
    <property type="entry name" value="Sigma2 domain of RNA polymerase sigma factors"/>
    <property type="match status" value="1"/>
</dbReference>
<evidence type="ECO:0000256" key="2">
    <source>
        <dbReference type="ARBA" id="ARBA00023015"/>
    </source>
</evidence>
<evidence type="ECO:0000259" key="7">
    <source>
        <dbReference type="Pfam" id="PF08281"/>
    </source>
</evidence>
<comment type="caution">
    <text evidence="8">The sequence shown here is derived from an EMBL/GenBank/DDBJ whole genome shotgun (WGS) entry which is preliminary data.</text>
</comment>
<dbReference type="Proteomes" id="UP000247523">
    <property type="component" value="Unassembled WGS sequence"/>
</dbReference>
<reference evidence="9 10" key="1">
    <citation type="journal article" date="2017" name="Genome Announc.">
        <title>Draft Genome Sequence of a Sporulating and Motile Strain of Lachnotalea glycerini Isolated from Water in Quebec City, Canada.</title>
        <authorList>
            <person name="Maheux A.F."/>
            <person name="Boudreau D.K."/>
            <person name="Berube E."/>
            <person name="Boissinot M."/>
            <person name="Raymond F."/>
            <person name="Brodeur S."/>
            <person name="Corbeil J."/>
            <person name="Isabel S."/>
            <person name="Omar R.F."/>
            <person name="Bergeron M.G."/>
        </authorList>
    </citation>
    <scope>NUCLEOTIDE SEQUENCE [LARGE SCALE GENOMIC DNA]</scope>
    <source>
        <strain evidence="9 10">CCRI-19302</strain>
    </source>
</reference>
<dbReference type="SUPFAM" id="SSF88659">
    <property type="entry name" value="Sigma3 and sigma4 domains of RNA polymerase sigma factors"/>
    <property type="match status" value="1"/>
</dbReference>
<accession>A0A255RH31</accession>
<dbReference type="InterPro" id="IPR013325">
    <property type="entry name" value="RNA_pol_sigma_r2"/>
</dbReference>
<dbReference type="EMBL" id="QICS01000003">
    <property type="protein sequence ID" value="PXV91586.1"/>
    <property type="molecule type" value="Genomic_DNA"/>
</dbReference>
<dbReference type="AlphaFoldDB" id="A0A255RH31"/>
<dbReference type="PANTHER" id="PTHR43133">
    <property type="entry name" value="RNA POLYMERASE ECF-TYPE SIGMA FACTO"/>
    <property type="match status" value="1"/>
</dbReference>
<organism evidence="8 11">
    <name type="scientific">Lachnotalea glycerini</name>
    <dbReference type="NCBI Taxonomy" id="1763509"/>
    <lineage>
        <taxon>Bacteria</taxon>
        <taxon>Bacillati</taxon>
        <taxon>Bacillota</taxon>
        <taxon>Clostridia</taxon>
        <taxon>Lachnospirales</taxon>
        <taxon>Lachnospiraceae</taxon>
        <taxon>Lachnotalea</taxon>
    </lineage>
</organism>
<evidence type="ECO:0000313" key="10">
    <source>
        <dbReference type="Proteomes" id="UP000216411"/>
    </source>
</evidence>
<dbReference type="Gene3D" id="1.10.10.10">
    <property type="entry name" value="Winged helix-like DNA-binding domain superfamily/Winged helix DNA-binding domain"/>
    <property type="match status" value="1"/>
</dbReference>
<dbReference type="InterPro" id="IPR007627">
    <property type="entry name" value="RNA_pol_sigma70_r2"/>
</dbReference>
<dbReference type="Pfam" id="PF08281">
    <property type="entry name" value="Sigma70_r4_2"/>
    <property type="match status" value="1"/>
</dbReference>
<sequence>MDKQKLEQIYEENASYVYKYLFCLTHDTYLAEELMQETFYEAAKGISKFRGECKISVWLCKIGKRLWFKELNRRKKQLLPLDEIEEVRSEENLEYQYLMRLEKVELFKLLHQLDDITREVMYLRLTGELSFAQIGEILGKTENWARVTFYRGKQKIVKGWKEE</sequence>
<evidence type="ECO:0000256" key="3">
    <source>
        <dbReference type="ARBA" id="ARBA00023082"/>
    </source>
</evidence>
<dbReference type="RefSeq" id="WP_094376928.1">
    <property type="nucleotide sequence ID" value="NZ_NOKA02000051.1"/>
</dbReference>
<keyword evidence="10" id="KW-1185">Reference proteome</keyword>
<dbReference type="InterPro" id="IPR039425">
    <property type="entry name" value="RNA_pol_sigma-70-like"/>
</dbReference>
<protein>
    <submittedName>
        <fullName evidence="8">RNA polymerase sigma-70 factor (ECF subfamily)</fullName>
    </submittedName>
    <submittedName>
        <fullName evidence="9">Sigma-70 family RNA polymerase sigma factor</fullName>
    </submittedName>
</protein>
<dbReference type="OrthoDB" id="9795666at2"/>
<evidence type="ECO:0000256" key="1">
    <source>
        <dbReference type="ARBA" id="ARBA00010641"/>
    </source>
</evidence>
<keyword evidence="3" id="KW-0731">Sigma factor</keyword>
<dbReference type="Gene3D" id="1.10.1740.10">
    <property type="match status" value="1"/>
</dbReference>
<dbReference type="InterPro" id="IPR036388">
    <property type="entry name" value="WH-like_DNA-bd_sf"/>
</dbReference>
<dbReference type="PANTHER" id="PTHR43133:SF8">
    <property type="entry name" value="RNA POLYMERASE SIGMA FACTOR HI_1459-RELATED"/>
    <property type="match status" value="1"/>
</dbReference>
<reference evidence="8 11" key="2">
    <citation type="submission" date="2018-05" db="EMBL/GenBank/DDBJ databases">
        <title>Genomic Encyclopedia of Type Strains, Phase IV (KMG-IV): sequencing the most valuable type-strain genomes for metagenomic binning, comparative biology and taxonomic classification.</title>
        <authorList>
            <person name="Goeker M."/>
        </authorList>
    </citation>
    <scope>NUCLEOTIDE SEQUENCE [LARGE SCALE GENOMIC DNA]</scope>
    <source>
        <strain evidence="8 11">DSM 28816</strain>
    </source>
</reference>
<dbReference type="NCBIfam" id="TIGR02937">
    <property type="entry name" value="sigma70-ECF"/>
    <property type="match status" value="1"/>
</dbReference>
<dbReference type="GO" id="GO:0006352">
    <property type="term" value="P:DNA-templated transcription initiation"/>
    <property type="evidence" value="ECO:0007669"/>
    <property type="project" value="InterPro"/>
</dbReference>
<dbReference type="GO" id="GO:0016987">
    <property type="term" value="F:sigma factor activity"/>
    <property type="evidence" value="ECO:0007669"/>
    <property type="project" value="UniProtKB-KW"/>
</dbReference>
<name>A0A255RH31_9FIRM</name>